<comment type="cofactor">
    <cofactor evidence="5">
        <name>Fe(2+)</name>
        <dbReference type="ChEBI" id="CHEBI:29033"/>
    </cofactor>
    <text evidence="5">Binds 1 Fe(2+) ion per subunit.</text>
</comment>
<dbReference type="EMBL" id="PJQL01001704">
    <property type="protein sequence ID" value="RCH87215.1"/>
    <property type="molecule type" value="Genomic_DNA"/>
</dbReference>
<keyword evidence="4 5" id="KW-0408">Iron</keyword>
<evidence type="ECO:0000256" key="5">
    <source>
        <dbReference type="PIRSR" id="PIRSR604294-1"/>
    </source>
</evidence>
<evidence type="ECO:0000256" key="4">
    <source>
        <dbReference type="ARBA" id="ARBA00023004"/>
    </source>
</evidence>
<organism evidence="7 8">
    <name type="scientific">Rhizopus azygosporus</name>
    <name type="common">Rhizopus microsporus var. azygosporus</name>
    <dbReference type="NCBI Taxonomy" id="86630"/>
    <lineage>
        <taxon>Eukaryota</taxon>
        <taxon>Fungi</taxon>
        <taxon>Fungi incertae sedis</taxon>
        <taxon>Mucoromycota</taxon>
        <taxon>Mucoromycotina</taxon>
        <taxon>Mucoromycetes</taxon>
        <taxon>Mucorales</taxon>
        <taxon>Mucorineae</taxon>
        <taxon>Rhizopodaceae</taxon>
        <taxon>Rhizopus</taxon>
    </lineage>
</organism>
<evidence type="ECO:0000256" key="6">
    <source>
        <dbReference type="SAM" id="MobiDB-lite"/>
    </source>
</evidence>
<gene>
    <name evidence="7" type="ORF">CU097_007023</name>
</gene>
<feature type="region of interest" description="Disordered" evidence="6">
    <location>
        <begin position="1"/>
        <end position="27"/>
    </location>
</feature>
<accession>A0A367JBF3</accession>
<keyword evidence="3" id="KW-0560">Oxidoreductase</keyword>
<protein>
    <submittedName>
        <fullName evidence="7">Uncharacterized protein</fullName>
    </submittedName>
</protein>
<dbReference type="PANTHER" id="PTHR10543:SF24">
    <property type="entry name" value="CAROTENOID ISOMEROOXYGENASE"/>
    <property type="match status" value="1"/>
</dbReference>
<dbReference type="STRING" id="86630.A0A367JBF3"/>
<feature type="binding site" evidence="5">
    <location>
        <position position="717"/>
    </location>
    <ligand>
        <name>Fe cation</name>
        <dbReference type="ChEBI" id="CHEBI:24875"/>
        <note>catalytic</note>
    </ligand>
</feature>
<evidence type="ECO:0000313" key="8">
    <source>
        <dbReference type="Proteomes" id="UP000252139"/>
    </source>
</evidence>
<dbReference type="GO" id="GO:0046872">
    <property type="term" value="F:metal ion binding"/>
    <property type="evidence" value="ECO:0007669"/>
    <property type="project" value="UniProtKB-KW"/>
</dbReference>
<keyword evidence="8" id="KW-1185">Reference proteome</keyword>
<dbReference type="Pfam" id="PF03055">
    <property type="entry name" value="RPE65"/>
    <property type="match status" value="1"/>
</dbReference>
<evidence type="ECO:0000256" key="3">
    <source>
        <dbReference type="ARBA" id="ARBA00023002"/>
    </source>
</evidence>
<evidence type="ECO:0000313" key="7">
    <source>
        <dbReference type="EMBL" id="RCH87215.1"/>
    </source>
</evidence>
<dbReference type="GO" id="GO:0016121">
    <property type="term" value="P:carotene catabolic process"/>
    <property type="evidence" value="ECO:0007669"/>
    <property type="project" value="TreeGrafter"/>
</dbReference>
<dbReference type="PANTHER" id="PTHR10543">
    <property type="entry name" value="BETA-CAROTENE DIOXYGENASE"/>
    <property type="match status" value="1"/>
</dbReference>
<dbReference type="OrthoDB" id="407010at2759"/>
<evidence type="ECO:0000256" key="1">
    <source>
        <dbReference type="ARBA" id="ARBA00006787"/>
    </source>
</evidence>
<dbReference type="GO" id="GO:0010436">
    <property type="term" value="F:carotenoid dioxygenase activity"/>
    <property type="evidence" value="ECO:0007669"/>
    <property type="project" value="TreeGrafter"/>
</dbReference>
<keyword evidence="2 5" id="KW-0479">Metal-binding</keyword>
<feature type="compositionally biased region" description="Low complexity" evidence="6">
    <location>
        <begin position="15"/>
        <end position="27"/>
    </location>
</feature>
<reference evidence="7 8" key="1">
    <citation type="journal article" date="2018" name="G3 (Bethesda)">
        <title>Phylogenetic and Phylogenomic Definition of Rhizopus Species.</title>
        <authorList>
            <person name="Gryganskyi A.P."/>
            <person name="Golan J."/>
            <person name="Dolatabadi S."/>
            <person name="Mondo S."/>
            <person name="Robb S."/>
            <person name="Idnurm A."/>
            <person name="Muszewska A."/>
            <person name="Steczkiewicz K."/>
            <person name="Masonjones S."/>
            <person name="Liao H.L."/>
            <person name="Gajdeczka M.T."/>
            <person name="Anike F."/>
            <person name="Vuek A."/>
            <person name="Anishchenko I.M."/>
            <person name="Voigt K."/>
            <person name="de Hoog G.S."/>
            <person name="Smith M.E."/>
            <person name="Heitman J."/>
            <person name="Vilgalys R."/>
            <person name="Stajich J.E."/>
        </authorList>
    </citation>
    <scope>NUCLEOTIDE SEQUENCE [LARGE SCALE GENOMIC DNA]</scope>
    <source>
        <strain evidence="7 8">CBS 357.93</strain>
    </source>
</reference>
<proteinExistence type="inferred from homology"/>
<dbReference type="InterPro" id="IPR004294">
    <property type="entry name" value="Carotenoid_Oase"/>
</dbReference>
<dbReference type="Proteomes" id="UP000252139">
    <property type="component" value="Unassembled WGS sequence"/>
</dbReference>
<evidence type="ECO:0000256" key="2">
    <source>
        <dbReference type="ARBA" id="ARBA00022723"/>
    </source>
</evidence>
<name>A0A367JBF3_RHIAZ</name>
<comment type="caution">
    <text evidence="7">The sequence shown here is derived from an EMBL/GenBank/DDBJ whole genome shotgun (WGS) entry which is preliminary data.</text>
</comment>
<dbReference type="AlphaFoldDB" id="A0A367JBF3"/>
<comment type="similarity">
    <text evidence="1">Belongs to the carotenoid oxygenase family.</text>
</comment>
<sequence length="726" mass="81898">MTENTKLVDTEDTTTDIATTTPIPTTTTSTEALTTTTTTTAALDESIVHSEPNILEWDSDDTKKEPHPLSIQTLDQYESDPWAQPEDNENDLLTEHDTLVEEQQQKKLEAPAAITTTSVDTTPPVAGTITSSTIAELTTATAVPGKSQDTSASFQNVQDKDTIDDLKVSGQLPKWLVGEYFTVGPGTFDIKYSRKVEIDGEIQLVSAFYTFGHWFDAYSINLGISIVGTDCLYRLPLVNRFDLNGQRNTITYRNRLTSRRLIEKIRDHHGYSPLHPAGLFMSNTNQTVLSKILKTAAKPNKPDAEPCSARILTKIPGLDGRLFCQNYANHIQELDPFDLKPIQLLTWNEINPAFKGTSSCPNGQYDSRTGEYINFTMEVGYQSVKYHFFSISDQNPKGSLITSLTAPMAYVNSFLITPKYIIFVLHPMLATSGGVKYNWCESIMDSFSFKPSEPTLFYVISRERREVMTVYRSDPCFVMNLINAYEVNDTIFLDMICYKDDTIVRQLTTQYLREPHTMKPSRLLGSEVRRYRLPHLEDEHVAYLSKRPAKSRFSLPLFKAFKNDTTQMKYSENATNRWYSWMPIATYEQRIQPSIELPQINPNFKMYKHSIMYGLGFSASNSLKDGAIWDSIVKTNLETKSIMTSWHQEGCYPSEPVFIPRPSIGPEDQVGEDEGVLLSVVMNAATSSSFLLVLDATSLQVLATADLERLVPISFAHGSYRLLETY</sequence>